<evidence type="ECO:0000313" key="1">
    <source>
        <dbReference type="EMBL" id="QDC26010.1"/>
    </source>
</evidence>
<gene>
    <name evidence="1" type="ORF">FE374_16535</name>
</gene>
<dbReference type="InterPro" id="IPR018766">
    <property type="entry name" value="Zinicin_2"/>
</dbReference>
<dbReference type="InterPro" id="IPR042271">
    <property type="entry name" value="Zinicin_2_N"/>
</dbReference>
<dbReference type="Gene3D" id="1.20.150.30">
    <property type="entry name" value="Zincin-like metallopeptidase, N-terminal domain"/>
    <property type="match status" value="1"/>
</dbReference>
<dbReference type="PANTHER" id="PTHR39420">
    <property type="match status" value="1"/>
</dbReference>
<dbReference type="OrthoDB" id="142939at2"/>
<sequence length="381" mass="40438">MSSAVDWQVAVRRAGGLARPGPRGSRAELRALIQVLHSAAAEAPGHVAQITGLHDAAARVAGIPIYVVDRPRWAEANVEMFAHLTDGLLPTSKLPGSARLAGEEMGVMLALLAGKVLGQFDPFTPLGAGVGAGDSADPDWTSADSERTGADSEWNGSVGRLLLVAPNVLKVERELDLDAMDFRMWVCLHEQTHAVQFAAAPWLADHLATRMRALVEGISDTEDGADRLTRAVGAVVDTLRSVLSGTADAPSYDVGGPLVEAFLTADERSAMAEVVAVMSLLEGHADVVMDAVGPARLPSVRRIRASFEKRRDGTSLPDVALRRLLGMDAKVAQYRNGAAFVHGVVNRVGHRGLNAVWDAPDHLPSAAEVADPEAWVRRVHG</sequence>
<proteinExistence type="predicted"/>
<dbReference type="NCBIfam" id="TIGR03624">
    <property type="entry name" value="putative hydrolase"/>
    <property type="match status" value="1"/>
</dbReference>
<dbReference type="RefSeq" id="WP_139930314.1">
    <property type="nucleotide sequence ID" value="NZ_CP040915.1"/>
</dbReference>
<reference evidence="1 2" key="1">
    <citation type="submission" date="2019-05" db="EMBL/GenBank/DDBJ databases">
        <title>Georgenia *** sp. nov., and Georgenia *** sp. nov., isolated from the intestinal contents of plateau pika (Ochotona curzoniae) in the Qinghai-Tibet plateau of China.</title>
        <authorList>
            <person name="Tian Z."/>
        </authorList>
    </citation>
    <scope>NUCLEOTIDE SEQUENCE [LARGE SCALE GENOMIC DNA]</scope>
    <source>
        <strain evidence="1 2">Z443</strain>
    </source>
</reference>
<evidence type="ECO:0008006" key="3">
    <source>
        <dbReference type="Google" id="ProtNLM"/>
    </source>
</evidence>
<protein>
    <recommendedName>
        <fullName evidence="3">Hydrolase</fullName>
    </recommendedName>
</protein>
<dbReference type="PANTHER" id="PTHR39420:SF1">
    <property type="entry name" value="HYDROLASE"/>
    <property type="match status" value="1"/>
</dbReference>
<dbReference type="NCBIfam" id="TIGR03883">
    <property type="entry name" value="DUF2342_F420"/>
    <property type="match status" value="1"/>
</dbReference>
<evidence type="ECO:0000313" key="2">
    <source>
        <dbReference type="Proteomes" id="UP000314616"/>
    </source>
</evidence>
<dbReference type="AlphaFoldDB" id="A0A5B8C7L5"/>
<dbReference type="SUPFAM" id="SSF55486">
    <property type="entry name" value="Metalloproteases ('zincins'), catalytic domain"/>
    <property type="match status" value="1"/>
</dbReference>
<dbReference type="InterPro" id="IPR022454">
    <property type="entry name" value="CHP03883_F420-assoc"/>
</dbReference>
<dbReference type="Pfam" id="PF10103">
    <property type="entry name" value="Zincin_2"/>
    <property type="match status" value="1"/>
</dbReference>
<dbReference type="Proteomes" id="UP000314616">
    <property type="component" value="Chromosome"/>
</dbReference>
<dbReference type="EMBL" id="CP040915">
    <property type="protein sequence ID" value="QDC26010.1"/>
    <property type="molecule type" value="Genomic_DNA"/>
</dbReference>
<accession>A0A5B8C7L5</accession>
<organism evidence="1 2">
    <name type="scientific">Georgenia yuyongxinii</name>
    <dbReference type="NCBI Taxonomy" id="2589797"/>
    <lineage>
        <taxon>Bacteria</taxon>
        <taxon>Bacillati</taxon>
        <taxon>Actinomycetota</taxon>
        <taxon>Actinomycetes</taxon>
        <taxon>Micrococcales</taxon>
        <taxon>Bogoriellaceae</taxon>
        <taxon>Georgenia</taxon>
    </lineage>
</organism>
<name>A0A5B8C7L5_9MICO</name>
<dbReference type="KEGG" id="gyu:FE374_16535"/>